<dbReference type="PROSITE" id="PS50020">
    <property type="entry name" value="WW_DOMAIN_2"/>
    <property type="match status" value="1"/>
</dbReference>
<feature type="region of interest" description="Disordered" evidence="6">
    <location>
        <begin position="322"/>
        <end position="350"/>
    </location>
</feature>
<evidence type="ECO:0000256" key="2">
    <source>
        <dbReference type="ARBA" id="ARBA00022723"/>
    </source>
</evidence>
<name>A0A1B6G9T3_9HEMI</name>
<dbReference type="InterPro" id="IPR003604">
    <property type="entry name" value="Matrin/U1-like-C_Znf_C2H2"/>
</dbReference>
<accession>A0A1B6G9T3</accession>
<evidence type="ECO:0000256" key="1">
    <source>
        <dbReference type="ARBA" id="ARBA00004123"/>
    </source>
</evidence>
<protein>
    <recommendedName>
        <fullName evidence="10">WW domain-containing protein</fullName>
    </recommendedName>
</protein>
<dbReference type="PROSITE" id="PS50171">
    <property type="entry name" value="ZF_MATRIN"/>
    <property type="match status" value="1"/>
</dbReference>
<dbReference type="Pfam" id="PF06220">
    <property type="entry name" value="zf-U1"/>
    <property type="match status" value="1"/>
</dbReference>
<keyword evidence="4" id="KW-0862">Zinc</keyword>
<gene>
    <name evidence="9" type="ORF">g.34796</name>
</gene>
<sequence length="350" mass="41426">RQHSVIALWSEGEECFKFYKQKRKYFLLPCYIMADYWKSQAKKFCDFCKCWIADNKPSIGFHESGKRHKENVAKRLSEIRKTSVKSYQEEVQVDKEMKKMEEEALKAYMKDLQENPDYTSKRILEDTERRKQELEESVKQSQGSEESQEAKAKESQTMSAAASTSKVWHEAKSDEGYTYYWNTITAESKWEPPEEGFVSIKEQELQKEEKKLKEEIKREKKQEKAKRKQEEIRAFKERENFKKKRKNDDEKKETEAEVQVGPAPKPDPYGGWTVIEPKIEEPLDLELPQQEFVAIRIPELTEPEVKFKEKTFSSLKHDESEFGTVKMEPEGGFKKRKLNRGNMRQKLDTD</sequence>
<dbReference type="SUPFAM" id="SSF57667">
    <property type="entry name" value="beta-beta-alpha zinc fingers"/>
    <property type="match status" value="1"/>
</dbReference>
<comment type="subcellular location">
    <subcellularLocation>
        <location evidence="1">Nucleus</location>
    </subcellularLocation>
</comment>
<feature type="compositionally biased region" description="Polar residues" evidence="6">
    <location>
        <begin position="157"/>
        <end position="166"/>
    </location>
</feature>
<feature type="domain" description="Matrin-type" evidence="8">
    <location>
        <begin position="43"/>
        <end position="74"/>
    </location>
</feature>
<dbReference type="PANTHER" id="PTHR13173:SF10">
    <property type="entry name" value="WW DOMAIN-BINDING PROTEIN 4"/>
    <property type="match status" value="1"/>
</dbReference>
<dbReference type="InterPro" id="IPR040023">
    <property type="entry name" value="WBP4"/>
</dbReference>
<feature type="non-terminal residue" evidence="9">
    <location>
        <position position="1"/>
    </location>
</feature>
<dbReference type="InterPro" id="IPR013085">
    <property type="entry name" value="U1-CZ_Znf_C2H2"/>
</dbReference>
<dbReference type="SMART" id="SM00456">
    <property type="entry name" value="WW"/>
    <property type="match status" value="1"/>
</dbReference>
<dbReference type="SMART" id="SM00451">
    <property type="entry name" value="ZnF_U1"/>
    <property type="match status" value="1"/>
</dbReference>
<dbReference type="GO" id="GO:0008270">
    <property type="term" value="F:zinc ion binding"/>
    <property type="evidence" value="ECO:0007669"/>
    <property type="project" value="UniProtKB-KW"/>
</dbReference>
<evidence type="ECO:0000256" key="5">
    <source>
        <dbReference type="ARBA" id="ARBA00023242"/>
    </source>
</evidence>
<feature type="region of interest" description="Disordered" evidence="6">
    <location>
        <begin position="129"/>
        <end position="169"/>
    </location>
</feature>
<feature type="compositionally biased region" description="Basic and acidic residues" evidence="6">
    <location>
        <begin position="129"/>
        <end position="138"/>
    </location>
</feature>
<evidence type="ECO:0000256" key="6">
    <source>
        <dbReference type="SAM" id="MobiDB-lite"/>
    </source>
</evidence>
<dbReference type="Gene3D" id="3.30.160.60">
    <property type="entry name" value="Classic Zinc Finger"/>
    <property type="match status" value="1"/>
</dbReference>
<dbReference type="InterPro" id="IPR036020">
    <property type="entry name" value="WW_dom_sf"/>
</dbReference>
<keyword evidence="2" id="KW-0479">Metal-binding</keyword>
<organism evidence="9">
    <name type="scientific">Cuerna arida</name>
    <dbReference type="NCBI Taxonomy" id="1464854"/>
    <lineage>
        <taxon>Eukaryota</taxon>
        <taxon>Metazoa</taxon>
        <taxon>Ecdysozoa</taxon>
        <taxon>Arthropoda</taxon>
        <taxon>Hexapoda</taxon>
        <taxon>Insecta</taxon>
        <taxon>Pterygota</taxon>
        <taxon>Neoptera</taxon>
        <taxon>Paraneoptera</taxon>
        <taxon>Hemiptera</taxon>
        <taxon>Auchenorrhyncha</taxon>
        <taxon>Membracoidea</taxon>
        <taxon>Cicadellidae</taxon>
        <taxon>Cicadellinae</taxon>
        <taxon>Proconiini</taxon>
        <taxon>Cuerna</taxon>
    </lineage>
</organism>
<dbReference type="Pfam" id="PF00397">
    <property type="entry name" value="WW"/>
    <property type="match status" value="1"/>
</dbReference>
<dbReference type="AlphaFoldDB" id="A0A1B6G9T3"/>
<dbReference type="InterPro" id="IPR001202">
    <property type="entry name" value="WW_dom"/>
</dbReference>
<evidence type="ECO:0000259" key="8">
    <source>
        <dbReference type="PROSITE" id="PS50171"/>
    </source>
</evidence>
<proteinExistence type="predicted"/>
<feature type="compositionally biased region" description="Basic and acidic residues" evidence="6">
    <location>
        <begin position="213"/>
        <end position="255"/>
    </location>
</feature>
<reference evidence="9" key="1">
    <citation type="submission" date="2015-11" db="EMBL/GenBank/DDBJ databases">
        <title>De novo transcriptome assembly of four potential Pierce s Disease insect vectors from Arizona vineyards.</title>
        <authorList>
            <person name="Tassone E.E."/>
        </authorList>
    </citation>
    <scope>NUCLEOTIDE SEQUENCE</scope>
</reference>
<evidence type="ECO:0000256" key="3">
    <source>
        <dbReference type="ARBA" id="ARBA00022771"/>
    </source>
</evidence>
<dbReference type="Gene3D" id="2.20.70.10">
    <property type="match status" value="1"/>
</dbReference>
<feature type="domain" description="WW" evidence="7">
    <location>
        <begin position="162"/>
        <end position="195"/>
    </location>
</feature>
<dbReference type="GO" id="GO:0071011">
    <property type="term" value="C:precatalytic spliceosome"/>
    <property type="evidence" value="ECO:0007669"/>
    <property type="project" value="TreeGrafter"/>
</dbReference>
<dbReference type="InterPro" id="IPR000690">
    <property type="entry name" value="Matrin/U1-C_Znf_C2H2"/>
</dbReference>
<dbReference type="EMBL" id="GECZ01010716">
    <property type="protein sequence ID" value="JAS59053.1"/>
    <property type="molecule type" value="Transcribed_RNA"/>
</dbReference>
<evidence type="ECO:0000313" key="9">
    <source>
        <dbReference type="EMBL" id="JAS59053.1"/>
    </source>
</evidence>
<dbReference type="CDD" id="cd00201">
    <property type="entry name" value="WW"/>
    <property type="match status" value="1"/>
</dbReference>
<dbReference type="InterPro" id="IPR036236">
    <property type="entry name" value="Znf_C2H2_sf"/>
</dbReference>
<evidence type="ECO:0000256" key="4">
    <source>
        <dbReference type="ARBA" id="ARBA00022833"/>
    </source>
</evidence>
<dbReference type="PANTHER" id="PTHR13173">
    <property type="entry name" value="WW DOMAIN BINDING PROTEIN 4"/>
    <property type="match status" value="1"/>
</dbReference>
<dbReference type="GO" id="GO:0000398">
    <property type="term" value="P:mRNA splicing, via spliceosome"/>
    <property type="evidence" value="ECO:0007669"/>
    <property type="project" value="InterPro"/>
</dbReference>
<dbReference type="GO" id="GO:0003723">
    <property type="term" value="F:RNA binding"/>
    <property type="evidence" value="ECO:0007669"/>
    <property type="project" value="TreeGrafter"/>
</dbReference>
<keyword evidence="3" id="KW-0863">Zinc-finger</keyword>
<feature type="region of interest" description="Disordered" evidence="6">
    <location>
        <begin position="213"/>
        <end position="273"/>
    </location>
</feature>
<evidence type="ECO:0000259" key="7">
    <source>
        <dbReference type="PROSITE" id="PS50020"/>
    </source>
</evidence>
<dbReference type="SUPFAM" id="SSF51045">
    <property type="entry name" value="WW domain"/>
    <property type="match status" value="1"/>
</dbReference>
<keyword evidence="5" id="KW-0539">Nucleus</keyword>
<evidence type="ECO:0008006" key="10">
    <source>
        <dbReference type="Google" id="ProtNLM"/>
    </source>
</evidence>